<dbReference type="GO" id="GO:0005524">
    <property type="term" value="F:ATP binding"/>
    <property type="evidence" value="ECO:0007669"/>
    <property type="project" value="UniProtKB-UniRule"/>
</dbReference>
<evidence type="ECO:0000313" key="11">
    <source>
        <dbReference type="EMBL" id="KAE9397120.1"/>
    </source>
</evidence>
<dbReference type="EC" id="2.7.11.1" evidence="1"/>
<keyword evidence="2" id="KW-0723">Serine/threonine-protein kinase</keyword>
<evidence type="ECO:0000256" key="8">
    <source>
        <dbReference type="ARBA" id="ARBA00048679"/>
    </source>
</evidence>
<sequence>MSELSDPLLHWPGLSHETEEIERYTLGGFHPVHLGNVFRSESAVYRVLHKLGWGSFATVWLARTLPEGAEKSQLPSRYVALKICAANADSDHEINVHRRLPSESLHVVNLLDSFSLHGPNGTHTVLVYSVLACLPSVSSFKPTLDERRSLCHQVVQGVAFLHRNGVIHGDLHARNIGVSLPMLEEHSELDLLEDFQPDPHVVLHCKPHPSPKSLPTYLLSPINLADYFTSQGRSSPQMASVSAKIMDLGNAAIIGKPPRPCITPPNVCAPEIMFKMVTSESSVASVTFASDIWSLACVLFYIAADGQIIYSGGSNTDHLRDMAKLCGEMPSEWQKHLPELDSELSPATTDSEWRERLGSRMDKGLGDLMRWMLKMDPTARPSAEEVLRHPWFEQSEKRVERKEATEERLSKV</sequence>
<dbReference type="AlphaFoldDB" id="A0A6A4HHG6"/>
<keyword evidence="4 9" id="KW-0547">Nucleotide-binding</keyword>
<name>A0A6A4HHG6_9AGAR</name>
<dbReference type="Pfam" id="PF07714">
    <property type="entry name" value="PK_Tyr_Ser-Thr"/>
    <property type="match status" value="1"/>
</dbReference>
<dbReference type="InterPro" id="IPR017441">
    <property type="entry name" value="Protein_kinase_ATP_BS"/>
</dbReference>
<keyword evidence="12" id="KW-1185">Reference proteome</keyword>
<dbReference type="PROSITE" id="PS50011">
    <property type="entry name" value="PROTEIN_KINASE_DOM"/>
    <property type="match status" value="1"/>
</dbReference>
<evidence type="ECO:0000256" key="1">
    <source>
        <dbReference type="ARBA" id="ARBA00012513"/>
    </source>
</evidence>
<evidence type="ECO:0000259" key="10">
    <source>
        <dbReference type="PROSITE" id="PS50011"/>
    </source>
</evidence>
<keyword evidence="3" id="KW-0808">Transferase</keyword>
<gene>
    <name evidence="11" type="ORF">BT96DRAFT_1020979</name>
</gene>
<proteinExistence type="predicted"/>
<dbReference type="OrthoDB" id="2940064at2759"/>
<dbReference type="GO" id="GO:0000245">
    <property type="term" value="P:spliceosomal complex assembly"/>
    <property type="evidence" value="ECO:0007669"/>
    <property type="project" value="TreeGrafter"/>
</dbReference>
<dbReference type="PROSITE" id="PS00107">
    <property type="entry name" value="PROTEIN_KINASE_ATP"/>
    <property type="match status" value="1"/>
</dbReference>
<dbReference type="Proteomes" id="UP000799118">
    <property type="component" value="Unassembled WGS sequence"/>
</dbReference>
<feature type="domain" description="Protein kinase" evidence="10">
    <location>
        <begin position="45"/>
        <end position="392"/>
    </location>
</feature>
<dbReference type="Gene3D" id="3.30.200.20">
    <property type="entry name" value="Phosphorylase Kinase, domain 1"/>
    <property type="match status" value="1"/>
</dbReference>
<organism evidence="11 12">
    <name type="scientific">Gymnopus androsaceus JB14</name>
    <dbReference type="NCBI Taxonomy" id="1447944"/>
    <lineage>
        <taxon>Eukaryota</taxon>
        <taxon>Fungi</taxon>
        <taxon>Dikarya</taxon>
        <taxon>Basidiomycota</taxon>
        <taxon>Agaricomycotina</taxon>
        <taxon>Agaricomycetes</taxon>
        <taxon>Agaricomycetidae</taxon>
        <taxon>Agaricales</taxon>
        <taxon>Marasmiineae</taxon>
        <taxon>Omphalotaceae</taxon>
        <taxon>Gymnopus</taxon>
    </lineage>
</organism>
<evidence type="ECO:0000256" key="3">
    <source>
        <dbReference type="ARBA" id="ARBA00022679"/>
    </source>
</evidence>
<accession>A0A6A4HHG6</accession>
<protein>
    <recommendedName>
        <fullName evidence="1">non-specific serine/threonine protein kinase</fullName>
        <ecNumber evidence="1">2.7.11.1</ecNumber>
    </recommendedName>
</protein>
<comment type="catalytic activity">
    <reaction evidence="7">
        <text>L-threonyl-[protein] + ATP = O-phospho-L-threonyl-[protein] + ADP + H(+)</text>
        <dbReference type="Rhea" id="RHEA:46608"/>
        <dbReference type="Rhea" id="RHEA-COMP:11060"/>
        <dbReference type="Rhea" id="RHEA-COMP:11605"/>
        <dbReference type="ChEBI" id="CHEBI:15378"/>
        <dbReference type="ChEBI" id="CHEBI:30013"/>
        <dbReference type="ChEBI" id="CHEBI:30616"/>
        <dbReference type="ChEBI" id="CHEBI:61977"/>
        <dbReference type="ChEBI" id="CHEBI:456216"/>
        <dbReference type="EC" id="2.7.11.1"/>
    </reaction>
</comment>
<evidence type="ECO:0000256" key="9">
    <source>
        <dbReference type="PROSITE-ProRule" id="PRU10141"/>
    </source>
</evidence>
<evidence type="ECO:0000256" key="5">
    <source>
        <dbReference type="ARBA" id="ARBA00022777"/>
    </source>
</evidence>
<evidence type="ECO:0000256" key="4">
    <source>
        <dbReference type="ARBA" id="ARBA00022741"/>
    </source>
</evidence>
<keyword evidence="5 11" id="KW-0418">Kinase</keyword>
<keyword evidence="6 9" id="KW-0067">ATP-binding</keyword>
<feature type="binding site" evidence="9">
    <location>
        <position position="82"/>
    </location>
    <ligand>
        <name>ATP</name>
        <dbReference type="ChEBI" id="CHEBI:30616"/>
    </ligand>
</feature>
<dbReference type="Pfam" id="PF00069">
    <property type="entry name" value="Pkinase"/>
    <property type="match status" value="1"/>
</dbReference>
<evidence type="ECO:0000256" key="7">
    <source>
        <dbReference type="ARBA" id="ARBA00047899"/>
    </source>
</evidence>
<dbReference type="InterPro" id="IPR000719">
    <property type="entry name" value="Prot_kinase_dom"/>
</dbReference>
<dbReference type="InterPro" id="IPR001245">
    <property type="entry name" value="Ser-Thr/Tyr_kinase_cat_dom"/>
</dbReference>
<reference evidence="11" key="1">
    <citation type="journal article" date="2019" name="Environ. Microbiol.">
        <title>Fungal ecological strategies reflected in gene transcription - a case study of two litter decomposers.</title>
        <authorList>
            <person name="Barbi F."/>
            <person name="Kohler A."/>
            <person name="Barry K."/>
            <person name="Baskaran P."/>
            <person name="Daum C."/>
            <person name="Fauchery L."/>
            <person name="Ihrmark K."/>
            <person name="Kuo A."/>
            <person name="LaButti K."/>
            <person name="Lipzen A."/>
            <person name="Morin E."/>
            <person name="Grigoriev I.V."/>
            <person name="Henrissat B."/>
            <person name="Lindahl B."/>
            <person name="Martin F."/>
        </authorList>
    </citation>
    <scope>NUCLEOTIDE SEQUENCE</scope>
    <source>
        <strain evidence="11">JB14</strain>
    </source>
</reference>
<dbReference type="PANTHER" id="PTHR47634">
    <property type="entry name" value="PROTEIN KINASE DOMAIN-CONTAINING PROTEIN-RELATED"/>
    <property type="match status" value="1"/>
</dbReference>
<evidence type="ECO:0000256" key="2">
    <source>
        <dbReference type="ARBA" id="ARBA00022527"/>
    </source>
</evidence>
<evidence type="ECO:0000313" key="12">
    <source>
        <dbReference type="Proteomes" id="UP000799118"/>
    </source>
</evidence>
<dbReference type="SUPFAM" id="SSF56112">
    <property type="entry name" value="Protein kinase-like (PK-like)"/>
    <property type="match status" value="1"/>
</dbReference>
<dbReference type="InterPro" id="IPR051334">
    <property type="entry name" value="SRPK"/>
</dbReference>
<dbReference type="EMBL" id="ML769502">
    <property type="protein sequence ID" value="KAE9397120.1"/>
    <property type="molecule type" value="Genomic_DNA"/>
</dbReference>
<comment type="catalytic activity">
    <reaction evidence="8">
        <text>L-seryl-[protein] + ATP = O-phospho-L-seryl-[protein] + ADP + H(+)</text>
        <dbReference type="Rhea" id="RHEA:17989"/>
        <dbReference type="Rhea" id="RHEA-COMP:9863"/>
        <dbReference type="Rhea" id="RHEA-COMP:11604"/>
        <dbReference type="ChEBI" id="CHEBI:15378"/>
        <dbReference type="ChEBI" id="CHEBI:29999"/>
        <dbReference type="ChEBI" id="CHEBI:30616"/>
        <dbReference type="ChEBI" id="CHEBI:83421"/>
        <dbReference type="ChEBI" id="CHEBI:456216"/>
        <dbReference type="EC" id="2.7.11.1"/>
    </reaction>
</comment>
<evidence type="ECO:0000256" key="6">
    <source>
        <dbReference type="ARBA" id="ARBA00022840"/>
    </source>
</evidence>
<dbReference type="InterPro" id="IPR011009">
    <property type="entry name" value="Kinase-like_dom_sf"/>
</dbReference>
<dbReference type="GO" id="GO:0004674">
    <property type="term" value="F:protein serine/threonine kinase activity"/>
    <property type="evidence" value="ECO:0007669"/>
    <property type="project" value="UniProtKB-KW"/>
</dbReference>
<dbReference type="PANTHER" id="PTHR47634:SF9">
    <property type="entry name" value="PROTEIN KINASE DOMAIN-CONTAINING PROTEIN-RELATED"/>
    <property type="match status" value="1"/>
</dbReference>
<dbReference type="Gene3D" id="1.10.510.10">
    <property type="entry name" value="Transferase(Phosphotransferase) domain 1"/>
    <property type="match status" value="1"/>
</dbReference>
<dbReference type="GO" id="GO:0050684">
    <property type="term" value="P:regulation of mRNA processing"/>
    <property type="evidence" value="ECO:0007669"/>
    <property type="project" value="TreeGrafter"/>
</dbReference>